<gene>
    <name evidence="1" type="ORF">ONZ43_g7052</name>
</gene>
<keyword evidence="2" id="KW-1185">Reference proteome</keyword>
<evidence type="ECO:0000313" key="1">
    <source>
        <dbReference type="EMBL" id="KAJ8106472.1"/>
    </source>
</evidence>
<dbReference type="Proteomes" id="UP001153334">
    <property type="component" value="Unassembled WGS sequence"/>
</dbReference>
<dbReference type="EMBL" id="JAPESX010002828">
    <property type="protein sequence ID" value="KAJ8106472.1"/>
    <property type="molecule type" value="Genomic_DNA"/>
</dbReference>
<accession>A0ACC2HTP8</accession>
<reference evidence="1" key="1">
    <citation type="submission" date="2022-11" db="EMBL/GenBank/DDBJ databases">
        <title>Genome Sequence of Nemania bipapillata.</title>
        <authorList>
            <person name="Buettner E."/>
        </authorList>
    </citation>
    <scope>NUCLEOTIDE SEQUENCE</scope>
    <source>
        <strain evidence="1">CP14</strain>
    </source>
</reference>
<comment type="caution">
    <text evidence="1">The sequence shown here is derived from an EMBL/GenBank/DDBJ whole genome shotgun (WGS) entry which is preliminary data.</text>
</comment>
<evidence type="ECO:0000313" key="2">
    <source>
        <dbReference type="Proteomes" id="UP001153334"/>
    </source>
</evidence>
<name>A0ACC2HTP8_9PEZI</name>
<protein>
    <submittedName>
        <fullName evidence="1">Uncharacterized protein</fullName>
    </submittedName>
</protein>
<organism evidence="1 2">
    <name type="scientific">Nemania bipapillata</name>
    <dbReference type="NCBI Taxonomy" id="110536"/>
    <lineage>
        <taxon>Eukaryota</taxon>
        <taxon>Fungi</taxon>
        <taxon>Dikarya</taxon>
        <taxon>Ascomycota</taxon>
        <taxon>Pezizomycotina</taxon>
        <taxon>Sordariomycetes</taxon>
        <taxon>Xylariomycetidae</taxon>
        <taxon>Xylariales</taxon>
        <taxon>Xylariaceae</taxon>
        <taxon>Nemania</taxon>
    </lineage>
</organism>
<proteinExistence type="predicted"/>
<sequence>MAGGLLPYFRHHWDADGNAASSLHWPLWPEGVDSFWLYWSLALVAVYVLRWHDGGVPPTSPEDFGLYDRLLYRWPGVAVVEAAAYVALRAVDLEWLRAPYLYVKIQVFSFAIFLLVDVLGYMGKANIQFFSYLAAALVWLDKVLIYTFPKTVLAVSGVLRDEGAAGLLYRAASVFSTANATANGS</sequence>